<dbReference type="EMBL" id="JBHSLN010000023">
    <property type="protein sequence ID" value="MFC5297865.1"/>
    <property type="molecule type" value="Genomic_DNA"/>
</dbReference>
<protein>
    <recommendedName>
        <fullName evidence="2">adenosylhomocysteine nucleosidase</fullName>
        <ecNumber evidence="2">3.2.2.9</ecNumber>
    </recommendedName>
</protein>
<dbReference type="Pfam" id="PF01048">
    <property type="entry name" value="PNP_UDP_1"/>
    <property type="match status" value="1"/>
</dbReference>
<dbReference type="InterPro" id="IPR010049">
    <property type="entry name" value="MTA_SAH_Nsdase"/>
</dbReference>
<evidence type="ECO:0000256" key="3">
    <source>
        <dbReference type="ARBA" id="ARBA00022605"/>
    </source>
</evidence>
<organism evidence="8 9">
    <name type="scientific">Brachybacterium tyrofermentans</name>
    <dbReference type="NCBI Taxonomy" id="47848"/>
    <lineage>
        <taxon>Bacteria</taxon>
        <taxon>Bacillati</taxon>
        <taxon>Actinomycetota</taxon>
        <taxon>Actinomycetes</taxon>
        <taxon>Micrococcales</taxon>
        <taxon>Dermabacteraceae</taxon>
        <taxon>Brachybacterium</taxon>
    </lineage>
</organism>
<dbReference type="CDD" id="cd09008">
    <property type="entry name" value="MTAN"/>
    <property type="match status" value="1"/>
</dbReference>
<dbReference type="EC" id="3.2.2.9" evidence="2"/>
<dbReference type="SUPFAM" id="SSF53167">
    <property type="entry name" value="Purine and uridine phosphorylases"/>
    <property type="match status" value="1"/>
</dbReference>
<evidence type="ECO:0000256" key="5">
    <source>
        <dbReference type="ARBA" id="ARBA00023167"/>
    </source>
</evidence>
<feature type="domain" description="Nucleoside phosphorylase" evidence="7">
    <location>
        <begin position="29"/>
        <end position="259"/>
    </location>
</feature>
<evidence type="ECO:0000256" key="6">
    <source>
        <dbReference type="SAM" id="MobiDB-lite"/>
    </source>
</evidence>
<dbReference type="InterPro" id="IPR035994">
    <property type="entry name" value="Nucleoside_phosphorylase_sf"/>
</dbReference>
<dbReference type="GeneID" id="303297153"/>
<comment type="caution">
    <text evidence="8">The sequence shown here is derived from an EMBL/GenBank/DDBJ whole genome shotgun (WGS) entry which is preliminary data.</text>
</comment>
<evidence type="ECO:0000256" key="1">
    <source>
        <dbReference type="ARBA" id="ARBA00004945"/>
    </source>
</evidence>
<dbReference type="InterPro" id="IPR000845">
    <property type="entry name" value="Nucleoside_phosphorylase_d"/>
</dbReference>
<feature type="region of interest" description="Disordered" evidence="6">
    <location>
        <begin position="1"/>
        <end position="23"/>
    </location>
</feature>
<keyword evidence="5" id="KW-0486">Methionine biosynthesis</keyword>
<keyword evidence="4 8" id="KW-0378">Hydrolase</keyword>
<evidence type="ECO:0000256" key="2">
    <source>
        <dbReference type="ARBA" id="ARBA00011974"/>
    </source>
</evidence>
<evidence type="ECO:0000313" key="8">
    <source>
        <dbReference type="EMBL" id="MFC5297865.1"/>
    </source>
</evidence>
<dbReference type="PANTHER" id="PTHR46832:SF1">
    <property type="entry name" value="5'-METHYLTHIOADENOSINE_S-ADENOSYLHOMOCYSTEINE NUCLEOSIDASE"/>
    <property type="match status" value="1"/>
</dbReference>
<dbReference type="GO" id="GO:0008930">
    <property type="term" value="F:methylthioadenosine nucleosidase activity"/>
    <property type="evidence" value="ECO:0007669"/>
    <property type="project" value="UniProtKB-EC"/>
</dbReference>
<evidence type="ECO:0000259" key="7">
    <source>
        <dbReference type="Pfam" id="PF01048"/>
    </source>
</evidence>
<keyword evidence="9" id="KW-1185">Reference proteome</keyword>
<name>A0ABW0FHL6_9MICO</name>
<dbReference type="NCBIfam" id="TIGR01704">
    <property type="entry name" value="MTA_SAH-Nsdase"/>
    <property type="match status" value="1"/>
</dbReference>
<proteinExistence type="predicted"/>
<accession>A0ABW0FHL6</accession>
<comment type="pathway">
    <text evidence="1">Amino-acid biosynthesis; L-methionine biosynthesis via salvage pathway; S-methyl-5-thio-alpha-D-ribose 1-phosphate from S-methyl-5'-thioadenosine (hydrolase route): step 1/2.</text>
</comment>
<gene>
    <name evidence="8" type="primary">mtnN</name>
    <name evidence="8" type="ORF">ACFPK8_10115</name>
</gene>
<keyword evidence="3" id="KW-0028">Amino-acid biosynthesis</keyword>
<evidence type="ECO:0000256" key="4">
    <source>
        <dbReference type="ARBA" id="ARBA00022801"/>
    </source>
</evidence>
<dbReference type="PANTHER" id="PTHR46832">
    <property type="entry name" value="5'-METHYLTHIOADENOSINE/S-ADENOSYLHOMOCYSTEINE NUCLEOSIDASE"/>
    <property type="match status" value="1"/>
</dbReference>
<dbReference type="RefSeq" id="WP_343923687.1">
    <property type="nucleotide sequence ID" value="NZ_BAAAIR010000034.1"/>
</dbReference>
<evidence type="ECO:0000313" key="9">
    <source>
        <dbReference type="Proteomes" id="UP001595937"/>
    </source>
</evidence>
<keyword evidence="8" id="KW-0326">Glycosidase</keyword>
<reference evidence="9" key="1">
    <citation type="journal article" date="2019" name="Int. J. Syst. Evol. Microbiol.">
        <title>The Global Catalogue of Microorganisms (GCM) 10K type strain sequencing project: providing services to taxonomists for standard genome sequencing and annotation.</title>
        <authorList>
            <consortium name="The Broad Institute Genomics Platform"/>
            <consortium name="The Broad Institute Genome Sequencing Center for Infectious Disease"/>
            <person name="Wu L."/>
            <person name="Ma J."/>
        </authorList>
    </citation>
    <scope>NUCLEOTIDE SEQUENCE [LARGE SCALE GENOMIC DNA]</scope>
    <source>
        <strain evidence="9">CGMCC 1.16455</strain>
    </source>
</reference>
<sequence>MTSSPASPGSPATTAPTAPSASSAATGPLVVLAAMPEEAAPLTSRMEDPTAVPTPFVDGVTAVRGALGGLDTVVVTTGIGIAAAAAAATWGILAHAPRAVVAAGSCGGLAADVEVGTLIVGDSFTYSIADATAFGYAPGQVPGGPERYEADSAWADRAEQAAAAQAGPAGHRRGLMLSGDAFVTAPLAAPMRERFPRAVSADMETTASARTAAQLGVPFVALRAVSDLCGPTAGQQFHLEIDLVAEISARAVQELASNLVG</sequence>
<dbReference type="Gene3D" id="3.40.50.1580">
    <property type="entry name" value="Nucleoside phosphorylase domain"/>
    <property type="match status" value="1"/>
</dbReference>
<dbReference type="GO" id="GO:0008782">
    <property type="term" value="F:adenosylhomocysteine nucleosidase activity"/>
    <property type="evidence" value="ECO:0007669"/>
    <property type="project" value="UniProtKB-EC"/>
</dbReference>
<dbReference type="Proteomes" id="UP001595937">
    <property type="component" value="Unassembled WGS sequence"/>
</dbReference>